<proteinExistence type="predicted"/>
<protein>
    <submittedName>
        <fullName evidence="2">Membrane-fusion protein</fullName>
    </submittedName>
</protein>
<organism evidence="2">
    <name type="scientific">Malaco herpesvirus 2</name>
    <dbReference type="NCBI Taxonomy" id="3031798"/>
    <lineage>
        <taxon>Viruses</taxon>
        <taxon>Duplodnaviria</taxon>
        <taxon>Heunggongvirae</taxon>
        <taxon>Peploviricota</taxon>
        <taxon>Herviviricetes</taxon>
        <taxon>Herpesvirales</taxon>
        <taxon>Malacoherpesviridae</taxon>
    </lineage>
</organism>
<dbReference type="EMBL" id="BK063060">
    <property type="protein sequence ID" value="DBA11552.1"/>
    <property type="molecule type" value="Genomic_DNA"/>
</dbReference>
<keyword evidence="1" id="KW-0812">Transmembrane</keyword>
<name>A0AA48P803_9VIRU</name>
<feature type="transmembrane region" description="Helical" evidence="1">
    <location>
        <begin position="675"/>
        <end position="697"/>
    </location>
</feature>
<keyword evidence="1" id="KW-1133">Transmembrane helix</keyword>
<keyword evidence="1" id="KW-0472">Membrane</keyword>
<reference evidence="2" key="1">
    <citation type="journal article" date="2023" name="Front. Mar. Sci.">
        <title>Tracing the invertebrate herpesviruses in the global sequence datasets.</title>
        <authorList>
            <person name="Rosani U."/>
            <person name="Gaia M."/>
            <person name="Delmont T.O."/>
            <person name="Krupovic M."/>
        </authorList>
    </citation>
    <scope>NUCLEOTIDE SEQUENCE</scope>
    <source>
        <strain evidence="2">MalacoHV2/Med/2018 153</strain>
    </source>
</reference>
<evidence type="ECO:0000313" key="2">
    <source>
        <dbReference type="EMBL" id="DBA11552.1"/>
    </source>
</evidence>
<sequence length="703" mass="80949">MRYLMMITIITHVFIHDTRQQHIREGKSLINRINWGVVMSESGHIVNGYNKYPFTFQIKIPKLLPVTYREIPCDTEELRSLHCESINLLISKFSNISRQYINEGNAILDAWMQSMPELDNVDIYNRRRKRNSDGTLGPDYCRHIDDPDYTSRRHEGLLSGLSNIWCDLTGTPSFSDIKIIDRHICALSNVTSQNRDRIVELGQEIVDISQIQNDRMNTLESQLMNLNTDINTIYDELRNVTSQEIEDIEIIETRIERLYKATELLIRIEKQLHECESRLQHRRSYIDTFVEGINTLMSGRISPYLIPIDVISTTMNNITERCRLSGNKMILIHDNPSFYYQTKNIAFSKSTTANSLFITVNFPVYSIGGIMRVYRVSKTHLSFTQNHTSSTRIVNLPDYFAVTLDHSHFSELSVSQYASCKGTNTIKMCQFQHSLQDFNQLTCIAALFRDQAIDVMNLCDLRFENKPMPAGATYLGNYTYLVHSNKVNEGNVWSIDCPLRDDIVTHTIKPCSTCIISMKCGCKLIAPEDFIIPMQISDCQLLDDGEIIPGTQVHYPINLAVVHSFFPEHNLGELNGDTFHTKFHDPPKLPIPESLSGKYEKEWNQSVEMDSLYDNSLSKMSQLVRNKSEFFYTRASSQLHEALRFTDLKVNHVKDLTDHLTNLHWLGGLTKTHTVMGVSLVYILLVSSMIMLLYMCVRDCKRQ</sequence>
<accession>A0AA48P803</accession>
<evidence type="ECO:0000256" key="1">
    <source>
        <dbReference type="SAM" id="Phobius"/>
    </source>
</evidence>
<reference evidence="2" key="2">
    <citation type="submission" date="2023-01" db="EMBL/GenBank/DDBJ databases">
        <authorList>
            <person name="Rosani U."/>
            <person name="Delmont T.O."/>
            <person name="Gaia M."/>
            <person name="Krupovic M."/>
        </authorList>
    </citation>
    <scope>NUCLEOTIDE SEQUENCE</scope>
    <source>
        <strain evidence="2">MalacoHV2/Med/2018 153</strain>
    </source>
</reference>